<keyword evidence="2" id="KW-0067">ATP-binding</keyword>
<keyword evidence="4" id="KW-0378">Hydrolase</keyword>
<keyword evidence="1" id="KW-0547">Nucleotide-binding</keyword>
<evidence type="ECO:0000256" key="1">
    <source>
        <dbReference type="ARBA" id="ARBA00022741"/>
    </source>
</evidence>
<dbReference type="PANTHER" id="PTHR47957">
    <property type="entry name" value="ATP-DEPENDENT HELICASE HRQ1"/>
    <property type="match status" value="1"/>
</dbReference>
<dbReference type="Pfam" id="PF00270">
    <property type="entry name" value="DEAD"/>
    <property type="match status" value="1"/>
</dbReference>
<dbReference type="GO" id="GO:0004386">
    <property type="term" value="F:helicase activity"/>
    <property type="evidence" value="ECO:0007669"/>
    <property type="project" value="UniProtKB-KW"/>
</dbReference>
<gene>
    <name evidence="4" type="ORF">Q8A70_26605</name>
</gene>
<dbReference type="PANTHER" id="PTHR47957:SF3">
    <property type="entry name" value="ATP-DEPENDENT HELICASE HRQ1"/>
    <property type="match status" value="1"/>
</dbReference>
<dbReference type="SMART" id="SM00490">
    <property type="entry name" value="HELICc"/>
    <property type="match status" value="1"/>
</dbReference>
<dbReference type="SMART" id="SM00487">
    <property type="entry name" value="DEXDc"/>
    <property type="match status" value="1"/>
</dbReference>
<dbReference type="InterPro" id="IPR011545">
    <property type="entry name" value="DEAD/DEAH_box_helicase_dom"/>
</dbReference>
<evidence type="ECO:0000256" key="2">
    <source>
        <dbReference type="ARBA" id="ARBA00022840"/>
    </source>
</evidence>
<sequence>MLDPLGGFERIRDLYISYLDTAFRVRRRRLTEQRHELLRSTGTLAAAPYLEPVPRYKVSDNALSDFVDMKDGNPIGHLTREGRRAFAEMAVSGLFPGKAAQGELLRTHIFKPYSHQVEMLARGSRPGQPGIVTSGTGSGKTESFLLPILACLAAEAVRWPAPRPGYLADQWWRDTPTNFQLHRALEHPDRPKALRAMVLYPMNALVEDQLTRLRKAFDSPEAHGVMDERIAGNRIFFARYTSATPVAGFLKHPRRADQRKERELAAKRVKRVADAMYGFSEDQSLARRHDAAHPADEPTRYLFPSVDGAELVARWDIQQTPPDLLVTNVSMLGAMLSREIEQAMFDRTRDWLARDPDAYFFLVLDELHLVRGSAGTEIAGLVRSLIQRLGLDRPATRHKLRILASSASLPIGGNGGEKSLKYLFDFFGPLGTFRSQSDAGSRKKEEWKEAVVEGVPVIDEPKIRPPLDANPFVELLDLLSPSGDYVGKVEKSKQLDEVLIRCCDSLCPDNRPDSASEAAVAAVEQAAAHLTLGCREAGSGRLRATPSDVLARQLFGAERPEHMKALRGICLLRGLGDRLAALYGAAVADGTTSFRIHTFIRSVEGLFAVPVATANDVVTFEGVGVERGTTYVRIDGELRRVFELVYCESCGEEFVGGRRGENSGNRGVQVELLPASPDLESLPEAASDGNFEDLSYEEFAIFWPSRREPKHGDNAGESWIAATLDTRNGVVTGTEGSAPGVVKGRIFQLSRGQGRLDLRSPGSAGPNCCPACGADYAGRSRKFRRSPIRNFRTGFARSSQLVATEVFDLLHASGNMAKAVVFSDSRQDAARAAVDIERRHHQDSRRQLLLEALRAEQSKPQLSEEELKAQRLKAFQAGDEDEIDRLTRLIKEAMSRGDPDRIPLDRIVEAAPVPGTAAKAQTSPLLGRMVKLGMHPTDDIGIATIPAGGPPSERFEWNRLFVEKDGWIDWISKGDSLAIQKARSAVIADQRPLVDEVLFSKTYFALEETGLGYPSLLGKAAPAADRLDAYLRVFADAYRVRGNRWVEANDQPRDWISGESVRSARVREFAEANSPGSPNAELEAVLRNFEELGHPRGWIDPGRLFIRVVAADHAYFECANCTRAHLHRGSGTCTRCQHPLPAEPSGRVSALRARNVLARTIERNAREGLGAFRLRCEELTGQTQSPAERLRKFRGIFVQARGDHDEGLERRAKEIDLLSVTTTMEVGVDIGALQAVYQANMPPQRFNYQQRVGRAGRRGQAFSLVATLCRSRSHDLHYFKHPEAITGDAPPPPFLTTDHLAIPARLLRKVWLTAASAKLRDACGPNWPGDDISPDIHGEFLPCSKFYDSSSGWPERLNAALSETDGVRCHFAHVLGLGQAGREEALLEVVTLESLNRELESRRDLGQRHTSTLASFLAEQGLLPMYGMPTRVRDLYVGIDRNELDEPIWDTIDREADLAIYEFAPGRGLIRDKRALVSVGFTAPLGRIIVNAQKFSAYLQPPPGDPWWLEVSYLAICRRCGATNTSGASPAESKPCGDCGETLEVNQYEPFHMPAAFRTSFDPLSADQEDEDIRGFRRETSSEIESVRTTDVTSSNMSLATGSDAAIIRRNRGPIGDTGEPEGFVVAEATQKSLRIQTNPSIYINKISGQYVSADLLQDPKRWDRSTDASGLPAPPDVVRLMSRKPTDSLYVSLQQLPPRLSLGRLGSREPYATSVRAAAVSATQLLVQRAALELDIGPEEFEALEPRLRDGKPMLQIADTLVNGAGFCRRLATAEGGEPIVTGLIKSLVYGDHDVLVETFFSDSHREECARACYRCLQRYNNRALHGLLDWRLGLGFLRTLVEPDYSAGLDGHWENFRELSDWKYLATEAAEEIRRLDPKNRRIEHYGPLDLPVLLKPIQGRTEAFVLVHPFWKVDPGSVVAGPLKATMEAVPAHEVYFVDTFDVARRPVKAIEFARQRPATLF</sequence>
<dbReference type="Gene3D" id="3.40.50.300">
    <property type="entry name" value="P-loop containing nucleotide triphosphate hydrolases"/>
    <property type="match status" value="2"/>
</dbReference>
<evidence type="ECO:0000313" key="4">
    <source>
        <dbReference type="EMBL" id="MDQ7251285.1"/>
    </source>
</evidence>
<keyword evidence="4" id="KW-0347">Helicase</keyword>
<dbReference type="EMBL" id="JAUYVI010000010">
    <property type="protein sequence ID" value="MDQ7251285.1"/>
    <property type="molecule type" value="Genomic_DNA"/>
</dbReference>
<evidence type="ECO:0000259" key="3">
    <source>
        <dbReference type="PROSITE" id="PS51192"/>
    </source>
</evidence>
<dbReference type="Pfam" id="PF00271">
    <property type="entry name" value="Helicase_C"/>
    <property type="match status" value="1"/>
</dbReference>
<dbReference type="SUPFAM" id="SSF52540">
    <property type="entry name" value="P-loop containing nucleoside triphosphate hydrolases"/>
    <property type="match status" value="2"/>
</dbReference>
<dbReference type="InterPro" id="IPR027417">
    <property type="entry name" value="P-loop_NTPase"/>
</dbReference>
<reference evidence="5" key="1">
    <citation type="submission" date="2023-08" db="EMBL/GenBank/DDBJ databases">
        <title>Rhodospirillaceae gen. nov., a novel taxon isolated from the Yangtze River Yuezi River estuary sludge.</title>
        <authorList>
            <person name="Ruan L."/>
        </authorList>
    </citation>
    <scope>NUCLEOTIDE SEQUENCE [LARGE SCALE GENOMIC DNA]</scope>
    <source>
        <strain evidence="5">R-7</strain>
    </source>
</reference>
<evidence type="ECO:0000313" key="5">
    <source>
        <dbReference type="Proteomes" id="UP001230156"/>
    </source>
</evidence>
<dbReference type="InterPro" id="IPR001650">
    <property type="entry name" value="Helicase_C-like"/>
</dbReference>
<accession>A0ABU0YU87</accession>
<dbReference type="InterPro" id="IPR014001">
    <property type="entry name" value="Helicase_ATP-bd"/>
</dbReference>
<dbReference type="PROSITE" id="PS51192">
    <property type="entry name" value="HELICASE_ATP_BIND_1"/>
    <property type="match status" value="1"/>
</dbReference>
<name>A0ABU0YU87_9PROT</name>
<comment type="caution">
    <text evidence="4">The sequence shown here is derived from an EMBL/GenBank/DDBJ whole genome shotgun (WGS) entry which is preliminary data.</text>
</comment>
<organism evidence="4 5">
    <name type="scientific">Dongia sedimenti</name>
    <dbReference type="NCBI Taxonomy" id="3064282"/>
    <lineage>
        <taxon>Bacteria</taxon>
        <taxon>Pseudomonadati</taxon>
        <taxon>Pseudomonadota</taxon>
        <taxon>Alphaproteobacteria</taxon>
        <taxon>Rhodospirillales</taxon>
        <taxon>Dongiaceae</taxon>
        <taxon>Dongia</taxon>
    </lineage>
</organism>
<feature type="domain" description="Helicase ATP-binding" evidence="3">
    <location>
        <begin position="121"/>
        <end position="427"/>
    </location>
</feature>
<dbReference type="RefSeq" id="WP_379961510.1">
    <property type="nucleotide sequence ID" value="NZ_JAUYVI010000010.1"/>
</dbReference>
<protein>
    <submittedName>
        <fullName evidence="4">DEAD/DEAH box helicase</fullName>
    </submittedName>
</protein>
<keyword evidence="5" id="KW-1185">Reference proteome</keyword>
<proteinExistence type="predicted"/>
<dbReference type="Proteomes" id="UP001230156">
    <property type="component" value="Unassembled WGS sequence"/>
</dbReference>